<evidence type="ECO:0000256" key="4">
    <source>
        <dbReference type="ARBA" id="ARBA00022741"/>
    </source>
</evidence>
<dbReference type="InterPro" id="IPR045865">
    <property type="entry name" value="ACT-like_dom_sf"/>
</dbReference>
<keyword evidence="5 10" id="KW-0067">ATP-binding</keyword>
<evidence type="ECO:0000256" key="7">
    <source>
        <dbReference type="ARBA" id="ARBA00022970"/>
    </source>
</evidence>
<dbReference type="FunFam" id="3.40.50.300:FF:000056">
    <property type="entry name" value="Cell division ATP-binding protein FtsE"/>
    <property type="match status" value="1"/>
</dbReference>
<dbReference type="InterPro" id="IPR003593">
    <property type="entry name" value="AAA+_ATPase"/>
</dbReference>
<keyword evidence="11" id="KW-1185">Reference proteome</keyword>
<sequence>MIEFHQVSKVFESNGNKVEALKNINLTVEKGDIFGVIGFSGAGKSTLIRTVNLLEYPTSGKVIVEGKNLAKLSQYEIREAKKDIGMVFQHFNLLNSKTVFHNVAMPLLLSGYNKKAIENQVYETLRFVGLEEKAKNYPDQLSGGQKQRVGIARALTTNPSILLCDEATSALDPETTKSILNLLKRINEEYNITILMITHEMKVIKEICNRVAVMEDGQIIETGNVYNVFAHPKTDTTRNFVKSVIRDEVPKSVYQLFKEKDHFSRIFKIEFFGADSGQPIVSKTAKIYHVEINVLFGNITELQGIPLGNLIVELIGDNYEIRRAIEFIINKDIEVKEVFEDGSEHRVDIERVVGNDLHG</sequence>
<evidence type="ECO:0000256" key="3">
    <source>
        <dbReference type="ARBA" id="ARBA00022475"/>
    </source>
</evidence>
<keyword evidence="3" id="KW-1003">Cell membrane</keyword>
<dbReference type="SMART" id="SM00930">
    <property type="entry name" value="NIL"/>
    <property type="match status" value="1"/>
</dbReference>
<evidence type="ECO:0000256" key="8">
    <source>
        <dbReference type="ARBA" id="ARBA00023136"/>
    </source>
</evidence>
<dbReference type="RefSeq" id="WP_121523892.1">
    <property type="nucleotide sequence ID" value="NZ_RCHR01000004.1"/>
</dbReference>
<dbReference type="PANTHER" id="PTHR43166">
    <property type="entry name" value="AMINO ACID IMPORT ATP-BINDING PROTEIN"/>
    <property type="match status" value="1"/>
</dbReference>
<gene>
    <name evidence="10" type="ORF">D8M04_13685</name>
</gene>
<dbReference type="PROSITE" id="PS50893">
    <property type="entry name" value="ABC_TRANSPORTER_2"/>
    <property type="match status" value="1"/>
</dbReference>
<dbReference type="EMBL" id="RCHR01000004">
    <property type="protein sequence ID" value="RLL43946.1"/>
    <property type="molecule type" value="Genomic_DNA"/>
</dbReference>
<dbReference type="AlphaFoldDB" id="A0A498D523"/>
<dbReference type="InterPro" id="IPR027417">
    <property type="entry name" value="P-loop_NTPase"/>
</dbReference>
<dbReference type="PANTHER" id="PTHR43166:SF30">
    <property type="entry name" value="METHIONINE IMPORT ATP-BINDING PROTEIN METN"/>
    <property type="match status" value="1"/>
</dbReference>
<dbReference type="SUPFAM" id="SSF55021">
    <property type="entry name" value="ACT-like"/>
    <property type="match status" value="1"/>
</dbReference>
<dbReference type="CDD" id="cd03258">
    <property type="entry name" value="ABC_MetN_methionine_transporter"/>
    <property type="match status" value="1"/>
</dbReference>
<organism evidence="10 11">
    <name type="scientific">Oceanobacillus piezotolerans</name>
    <dbReference type="NCBI Taxonomy" id="2448030"/>
    <lineage>
        <taxon>Bacteria</taxon>
        <taxon>Bacillati</taxon>
        <taxon>Bacillota</taxon>
        <taxon>Bacilli</taxon>
        <taxon>Bacillales</taxon>
        <taxon>Bacillaceae</taxon>
        <taxon>Oceanobacillus</taxon>
    </lineage>
</organism>
<accession>A0A498D523</accession>
<comment type="caution">
    <text evidence="10">The sequence shown here is derived from an EMBL/GenBank/DDBJ whole genome shotgun (WGS) entry which is preliminary data.</text>
</comment>
<evidence type="ECO:0000313" key="10">
    <source>
        <dbReference type="EMBL" id="RLL43946.1"/>
    </source>
</evidence>
<dbReference type="InterPro" id="IPR041701">
    <property type="entry name" value="MetN_ABC"/>
</dbReference>
<proteinExistence type="inferred from homology"/>
<dbReference type="InterPro" id="IPR003439">
    <property type="entry name" value="ABC_transporter-like_ATP-bd"/>
</dbReference>
<keyword evidence="4" id="KW-0547">Nucleotide-binding</keyword>
<evidence type="ECO:0000256" key="2">
    <source>
        <dbReference type="ARBA" id="ARBA00022448"/>
    </source>
</evidence>
<evidence type="ECO:0000313" key="11">
    <source>
        <dbReference type="Proteomes" id="UP000270219"/>
    </source>
</evidence>
<dbReference type="SUPFAM" id="SSF52540">
    <property type="entry name" value="P-loop containing nucleoside triphosphate hydrolases"/>
    <property type="match status" value="1"/>
</dbReference>
<reference evidence="10 11" key="1">
    <citation type="submission" date="2018-10" db="EMBL/GenBank/DDBJ databases">
        <title>Oceanobacillus sp. YLB-02 draft genome.</title>
        <authorList>
            <person name="Yu L."/>
        </authorList>
    </citation>
    <scope>NUCLEOTIDE SEQUENCE [LARGE SCALE GENOMIC DNA]</scope>
    <source>
        <strain evidence="10 11">YLB-02</strain>
    </source>
</reference>
<feature type="domain" description="ABC transporter" evidence="9">
    <location>
        <begin position="2"/>
        <end position="241"/>
    </location>
</feature>
<comment type="similarity">
    <text evidence="1">Belongs to the ABC transporter superfamily.</text>
</comment>
<name>A0A498D523_9BACI</name>
<dbReference type="OrthoDB" id="9802264at2"/>
<dbReference type="Pfam" id="PF09383">
    <property type="entry name" value="NIL"/>
    <property type="match status" value="1"/>
</dbReference>
<dbReference type="InterPro" id="IPR050086">
    <property type="entry name" value="MetN_ABC_transporter-like"/>
</dbReference>
<dbReference type="Gene3D" id="3.30.70.260">
    <property type="match status" value="1"/>
</dbReference>
<dbReference type="SMART" id="SM00382">
    <property type="entry name" value="AAA"/>
    <property type="match status" value="1"/>
</dbReference>
<dbReference type="GO" id="GO:0005524">
    <property type="term" value="F:ATP binding"/>
    <property type="evidence" value="ECO:0007669"/>
    <property type="project" value="UniProtKB-KW"/>
</dbReference>
<evidence type="ECO:0000259" key="9">
    <source>
        <dbReference type="PROSITE" id="PS50893"/>
    </source>
</evidence>
<keyword evidence="6" id="KW-1278">Translocase</keyword>
<dbReference type="Proteomes" id="UP000270219">
    <property type="component" value="Unassembled WGS sequence"/>
</dbReference>
<dbReference type="Gene3D" id="3.40.50.300">
    <property type="entry name" value="P-loop containing nucleotide triphosphate hydrolases"/>
    <property type="match status" value="1"/>
</dbReference>
<protein>
    <submittedName>
        <fullName evidence="10">ATP-binding cassette domain-containing protein</fullName>
    </submittedName>
</protein>
<keyword evidence="7" id="KW-0029">Amino-acid transport</keyword>
<dbReference type="InterPro" id="IPR017871">
    <property type="entry name" value="ABC_transporter-like_CS"/>
</dbReference>
<keyword evidence="8" id="KW-0472">Membrane</keyword>
<dbReference type="GO" id="GO:0016887">
    <property type="term" value="F:ATP hydrolysis activity"/>
    <property type="evidence" value="ECO:0007669"/>
    <property type="project" value="InterPro"/>
</dbReference>
<evidence type="ECO:0000256" key="6">
    <source>
        <dbReference type="ARBA" id="ARBA00022967"/>
    </source>
</evidence>
<dbReference type="Pfam" id="PF00005">
    <property type="entry name" value="ABC_tran"/>
    <property type="match status" value="1"/>
</dbReference>
<dbReference type="InterPro" id="IPR018449">
    <property type="entry name" value="NIL_domain"/>
</dbReference>
<evidence type="ECO:0000256" key="5">
    <source>
        <dbReference type="ARBA" id="ARBA00022840"/>
    </source>
</evidence>
<dbReference type="GO" id="GO:0006865">
    <property type="term" value="P:amino acid transport"/>
    <property type="evidence" value="ECO:0007669"/>
    <property type="project" value="UniProtKB-KW"/>
</dbReference>
<evidence type="ECO:0000256" key="1">
    <source>
        <dbReference type="ARBA" id="ARBA00005417"/>
    </source>
</evidence>
<dbReference type="PROSITE" id="PS00211">
    <property type="entry name" value="ABC_TRANSPORTER_1"/>
    <property type="match status" value="1"/>
</dbReference>
<keyword evidence="2" id="KW-0813">Transport</keyword>
<dbReference type="GO" id="GO:0005886">
    <property type="term" value="C:plasma membrane"/>
    <property type="evidence" value="ECO:0007669"/>
    <property type="project" value="UniProtKB-ARBA"/>
</dbReference>